<name>A0A2Z2NIX7_9GAMM</name>
<feature type="chain" id="PRO_5016251364" description="Tripartite tricarboxylate transporter family receptor" evidence="2">
    <location>
        <begin position="22"/>
        <end position="313"/>
    </location>
</feature>
<dbReference type="PANTHER" id="PTHR42928:SF5">
    <property type="entry name" value="BLR1237 PROTEIN"/>
    <property type="match status" value="1"/>
</dbReference>
<sequence>MKLLALSVATALCLTAVTVHAQDDYPSKRVDVIIPFDPGGGVDATGRLMAAGFEKHYDANFVVKNISGAGGTIGTSQLARSKPDGYTIGVLPIGTATTQPHRKNLPYGDDSWEEVCLLVKSPLAVLVHPESQYQSIEALMDAARAGKITVAGPPKGSVPHMAQAALAKEFGVEFSFIPFEGGASASKAVLGKEVDFTVETFGSGKQLGLTPLMILAPERVAELPDTRSIKEVNGSELDLGTWFGLFAPKDTPAEVVDSLAEACEATASSPEFVDGIAKVGWNIKYLNKPDFAAFFQKQYQTNGELLNSLGLGK</sequence>
<dbReference type="Gene3D" id="3.40.190.150">
    <property type="entry name" value="Bordetella uptake gene, domain 1"/>
    <property type="match status" value="1"/>
</dbReference>
<organism evidence="3 4">
    <name type="scientific">Granulosicoccus antarcticus IMCC3135</name>
    <dbReference type="NCBI Taxonomy" id="1192854"/>
    <lineage>
        <taxon>Bacteria</taxon>
        <taxon>Pseudomonadati</taxon>
        <taxon>Pseudomonadota</taxon>
        <taxon>Gammaproteobacteria</taxon>
        <taxon>Chromatiales</taxon>
        <taxon>Granulosicoccaceae</taxon>
        <taxon>Granulosicoccus</taxon>
    </lineage>
</organism>
<proteinExistence type="inferred from homology"/>
<evidence type="ECO:0008006" key="5">
    <source>
        <dbReference type="Google" id="ProtNLM"/>
    </source>
</evidence>
<dbReference type="InterPro" id="IPR005064">
    <property type="entry name" value="BUG"/>
</dbReference>
<evidence type="ECO:0000256" key="2">
    <source>
        <dbReference type="SAM" id="SignalP"/>
    </source>
</evidence>
<accession>A0A2Z2NIX7</accession>
<comment type="similarity">
    <text evidence="1">Belongs to the UPF0065 (bug) family.</text>
</comment>
<dbReference type="SUPFAM" id="SSF53850">
    <property type="entry name" value="Periplasmic binding protein-like II"/>
    <property type="match status" value="1"/>
</dbReference>
<dbReference type="Gene3D" id="3.40.190.10">
    <property type="entry name" value="Periplasmic binding protein-like II"/>
    <property type="match status" value="1"/>
</dbReference>
<dbReference type="PANTHER" id="PTHR42928">
    <property type="entry name" value="TRICARBOXYLATE-BINDING PROTEIN"/>
    <property type="match status" value="1"/>
</dbReference>
<dbReference type="PIRSF" id="PIRSF017082">
    <property type="entry name" value="YflP"/>
    <property type="match status" value="1"/>
</dbReference>
<dbReference type="Proteomes" id="UP000250079">
    <property type="component" value="Chromosome"/>
</dbReference>
<keyword evidence="4" id="KW-1185">Reference proteome</keyword>
<protein>
    <recommendedName>
        <fullName evidence="5">Tripartite tricarboxylate transporter family receptor</fullName>
    </recommendedName>
</protein>
<evidence type="ECO:0000313" key="4">
    <source>
        <dbReference type="Proteomes" id="UP000250079"/>
    </source>
</evidence>
<dbReference type="OrthoDB" id="9780943at2"/>
<reference evidence="3 4" key="1">
    <citation type="submission" date="2016-12" db="EMBL/GenBank/DDBJ databases">
        <authorList>
            <person name="Song W.-J."/>
            <person name="Kurnit D.M."/>
        </authorList>
    </citation>
    <scope>NUCLEOTIDE SEQUENCE [LARGE SCALE GENOMIC DNA]</scope>
    <source>
        <strain evidence="3 4">IMCC3135</strain>
    </source>
</reference>
<evidence type="ECO:0000256" key="1">
    <source>
        <dbReference type="ARBA" id="ARBA00006987"/>
    </source>
</evidence>
<keyword evidence="2" id="KW-0732">Signal</keyword>
<dbReference type="RefSeq" id="WP_088916767.1">
    <property type="nucleotide sequence ID" value="NZ_CP018632.1"/>
</dbReference>
<dbReference type="CDD" id="cd07012">
    <property type="entry name" value="PBP2_Bug_TTT"/>
    <property type="match status" value="1"/>
</dbReference>
<dbReference type="InterPro" id="IPR042100">
    <property type="entry name" value="Bug_dom1"/>
</dbReference>
<dbReference type="KEGG" id="gai:IMCC3135_06000"/>
<evidence type="ECO:0000313" key="3">
    <source>
        <dbReference type="EMBL" id="ASJ71312.1"/>
    </source>
</evidence>
<feature type="signal peptide" evidence="2">
    <location>
        <begin position="1"/>
        <end position="21"/>
    </location>
</feature>
<dbReference type="Pfam" id="PF03401">
    <property type="entry name" value="TctC"/>
    <property type="match status" value="1"/>
</dbReference>
<dbReference type="EMBL" id="CP018632">
    <property type="protein sequence ID" value="ASJ71312.1"/>
    <property type="molecule type" value="Genomic_DNA"/>
</dbReference>
<gene>
    <name evidence="3" type="ORF">IMCC3135_06000</name>
</gene>
<dbReference type="AlphaFoldDB" id="A0A2Z2NIX7"/>